<keyword evidence="1" id="KW-0472">Membrane</keyword>
<accession>A0ABP6LAD6</accession>
<proteinExistence type="predicted"/>
<gene>
    <name evidence="2" type="ORF">GCM10017559_76810</name>
</gene>
<comment type="caution">
    <text evidence="2">The sequence shown here is derived from an EMBL/GenBank/DDBJ whole genome shotgun (WGS) entry which is preliminary data.</text>
</comment>
<keyword evidence="3" id="KW-1185">Reference proteome</keyword>
<reference evidence="3" key="1">
    <citation type="journal article" date="2019" name="Int. J. Syst. Evol. Microbiol.">
        <title>The Global Catalogue of Microorganisms (GCM) 10K type strain sequencing project: providing services to taxonomists for standard genome sequencing and annotation.</title>
        <authorList>
            <consortium name="The Broad Institute Genomics Platform"/>
            <consortium name="The Broad Institute Genome Sequencing Center for Infectious Disease"/>
            <person name="Wu L."/>
            <person name="Ma J."/>
        </authorList>
    </citation>
    <scope>NUCLEOTIDE SEQUENCE [LARGE SCALE GENOMIC DNA]</scope>
    <source>
        <strain evidence="3">JCM 3106</strain>
    </source>
</reference>
<organism evidence="2 3">
    <name type="scientific">Streptosporangium longisporum</name>
    <dbReference type="NCBI Taxonomy" id="46187"/>
    <lineage>
        <taxon>Bacteria</taxon>
        <taxon>Bacillati</taxon>
        <taxon>Actinomycetota</taxon>
        <taxon>Actinomycetes</taxon>
        <taxon>Streptosporangiales</taxon>
        <taxon>Streptosporangiaceae</taxon>
        <taxon>Streptosporangium</taxon>
    </lineage>
</organism>
<feature type="transmembrane region" description="Helical" evidence="1">
    <location>
        <begin position="12"/>
        <end position="29"/>
    </location>
</feature>
<keyword evidence="1" id="KW-1133">Transmembrane helix</keyword>
<dbReference type="Proteomes" id="UP001499930">
    <property type="component" value="Unassembled WGS sequence"/>
</dbReference>
<evidence type="ECO:0000313" key="2">
    <source>
        <dbReference type="EMBL" id="GAA3037571.1"/>
    </source>
</evidence>
<keyword evidence="1" id="KW-0812">Transmembrane</keyword>
<evidence type="ECO:0000256" key="1">
    <source>
        <dbReference type="SAM" id="Phobius"/>
    </source>
</evidence>
<protein>
    <submittedName>
        <fullName evidence="2">Uncharacterized protein</fullName>
    </submittedName>
</protein>
<dbReference type="RefSeq" id="WP_344906170.1">
    <property type="nucleotide sequence ID" value="NZ_BAAAWD010000027.1"/>
</dbReference>
<sequence length="79" mass="8045">MSRRAARPSGIGAHLIGVAVVAAIAWWLLSLTSLPVPVAAWLAGVVAGLSTLSALRAAHRAALAALVPTASRPRSRGTR</sequence>
<evidence type="ECO:0000313" key="3">
    <source>
        <dbReference type="Proteomes" id="UP001499930"/>
    </source>
</evidence>
<feature type="transmembrane region" description="Helical" evidence="1">
    <location>
        <begin position="35"/>
        <end position="55"/>
    </location>
</feature>
<dbReference type="EMBL" id="BAAAWD010000027">
    <property type="protein sequence ID" value="GAA3037571.1"/>
    <property type="molecule type" value="Genomic_DNA"/>
</dbReference>
<name>A0ABP6LAD6_9ACTN</name>